<dbReference type="PROSITE" id="PS50977">
    <property type="entry name" value="HTH_TETR_2"/>
    <property type="match status" value="1"/>
</dbReference>
<comment type="caution">
    <text evidence="4">The sequence shown here is derived from an EMBL/GenBank/DDBJ whole genome shotgun (WGS) entry which is preliminary data.</text>
</comment>
<dbReference type="SUPFAM" id="SSF48498">
    <property type="entry name" value="Tetracyclin repressor-like, C-terminal domain"/>
    <property type="match status" value="1"/>
</dbReference>
<dbReference type="GO" id="GO:0003700">
    <property type="term" value="F:DNA-binding transcription factor activity"/>
    <property type="evidence" value="ECO:0007669"/>
    <property type="project" value="TreeGrafter"/>
</dbReference>
<name>A0A934KFX5_9BACT</name>
<evidence type="ECO:0000256" key="2">
    <source>
        <dbReference type="PROSITE-ProRule" id="PRU00335"/>
    </source>
</evidence>
<dbReference type="PANTHER" id="PTHR30055:SF226">
    <property type="entry name" value="HTH-TYPE TRANSCRIPTIONAL REGULATOR PKSA"/>
    <property type="match status" value="1"/>
</dbReference>
<organism evidence="4 5">
    <name type="scientific">Candidatus Dormiibacter inghamiae</name>
    <dbReference type="NCBI Taxonomy" id="3127013"/>
    <lineage>
        <taxon>Bacteria</taxon>
        <taxon>Bacillati</taxon>
        <taxon>Candidatus Dormiibacterota</taxon>
        <taxon>Candidatus Dormibacteria</taxon>
        <taxon>Candidatus Dormibacterales</taxon>
        <taxon>Candidatus Dormibacteraceae</taxon>
        <taxon>Candidatus Dormiibacter</taxon>
    </lineage>
</organism>
<dbReference type="InterPro" id="IPR001647">
    <property type="entry name" value="HTH_TetR"/>
</dbReference>
<evidence type="ECO:0000313" key="5">
    <source>
        <dbReference type="Proteomes" id="UP000620075"/>
    </source>
</evidence>
<dbReference type="SUPFAM" id="SSF46689">
    <property type="entry name" value="Homeodomain-like"/>
    <property type="match status" value="1"/>
</dbReference>
<dbReference type="EMBL" id="JAEKNQ010000048">
    <property type="protein sequence ID" value="MBJ7604000.1"/>
    <property type="molecule type" value="Genomic_DNA"/>
</dbReference>
<reference evidence="4 5" key="1">
    <citation type="submission" date="2020-10" db="EMBL/GenBank/DDBJ databases">
        <title>Ca. Dormibacterota MAGs.</title>
        <authorList>
            <person name="Montgomery K."/>
        </authorList>
    </citation>
    <scope>NUCLEOTIDE SEQUENCE [LARGE SCALE GENOMIC DNA]</scope>
    <source>
        <strain evidence="4">SC8811_S16_3</strain>
    </source>
</reference>
<accession>A0A934KFX5</accession>
<gene>
    <name evidence="4" type="ORF">JF888_12525</name>
</gene>
<dbReference type="GO" id="GO:0000976">
    <property type="term" value="F:transcription cis-regulatory region binding"/>
    <property type="evidence" value="ECO:0007669"/>
    <property type="project" value="TreeGrafter"/>
</dbReference>
<dbReference type="Gene3D" id="1.10.357.10">
    <property type="entry name" value="Tetracycline Repressor, domain 2"/>
    <property type="match status" value="1"/>
</dbReference>
<feature type="domain" description="HTH tetR-type" evidence="3">
    <location>
        <begin position="9"/>
        <end position="69"/>
    </location>
</feature>
<keyword evidence="1 2" id="KW-0238">DNA-binding</keyword>
<dbReference type="InterPro" id="IPR050109">
    <property type="entry name" value="HTH-type_TetR-like_transc_reg"/>
</dbReference>
<evidence type="ECO:0000313" key="4">
    <source>
        <dbReference type="EMBL" id="MBJ7604000.1"/>
    </source>
</evidence>
<dbReference type="InterPro" id="IPR036271">
    <property type="entry name" value="Tet_transcr_reg_TetR-rel_C_sf"/>
</dbReference>
<dbReference type="RefSeq" id="WP_338180885.1">
    <property type="nucleotide sequence ID" value="NZ_JAEKNQ010000048.1"/>
</dbReference>
<dbReference type="PRINTS" id="PR00455">
    <property type="entry name" value="HTHTETR"/>
</dbReference>
<sequence>MTQGLAEGTSVREQIIRAAAESLLDAGYSGTSVRAIAHRAGIAIGNLQYYFPNKSELLVAAWRYLTDRSVEELRTALNQVNDPLEVLQFGVESIWGTLRSLGDMQLAAFDLMVQAPRTERLQAYLPELFTRYRDVIQEQIDRLERDGRVRLSVDRDIVVPLVLNTVLGFGLYYVVTRDDETCLRTLQAFPQLARSLVEPVPAPSAAAGEERA</sequence>
<dbReference type="InterPro" id="IPR009057">
    <property type="entry name" value="Homeodomain-like_sf"/>
</dbReference>
<dbReference type="Pfam" id="PF00440">
    <property type="entry name" value="TetR_N"/>
    <property type="match status" value="1"/>
</dbReference>
<evidence type="ECO:0000259" key="3">
    <source>
        <dbReference type="PROSITE" id="PS50977"/>
    </source>
</evidence>
<evidence type="ECO:0000256" key="1">
    <source>
        <dbReference type="ARBA" id="ARBA00023125"/>
    </source>
</evidence>
<dbReference type="Proteomes" id="UP000620075">
    <property type="component" value="Unassembled WGS sequence"/>
</dbReference>
<dbReference type="PANTHER" id="PTHR30055">
    <property type="entry name" value="HTH-TYPE TRANSCRIPTIONAL REGULATOR RUTR"/>
    <property type="match status" value="1"/>
</dbReference>
<dbReference type="AlphaFoldDB" id="A0A934KFX5"/>
<proteinExistence type="predicted"/>
<feature type="DNA-binding region" description="H-T-H motif" evidence="2">
    <location>
        <begin position="32"/>
        <end position="51"/>
    </location>
</feature>
<protein>
    <submittedName>
        <fullName evidence="4">TetR/AcrR family transcriptional regulator</fullName>
    </submittedName>
</protein>